<name>A0A1H5B1G3_TSUTY</name>
<dbReference type="STRING" id="57704.SAMN04489793_5054"/>
<dbReference type="EMBL" id="FNSA01000003">
    <property type="protein sequence ID" value="SED47914.1"/>
    <property type="molecule type" value="Genomic_DNA"/>
</dbReference>
<keyword evidence="3" id="KW-1185">Reference proteome</keyword>
<dbReference type="OrthoDB" id="9880202at2"/>
<dbReference type="Proteomes" id="UP000182241">
    <property type="component" value="Unassembled WGS sequence"/>
</dbReference>
<reference evidence="3" key="1">
    <citation type="submission" date="2016-10" db="EMBL/GenBank/DDBJ databases">
        <authorList>
            <person name="Varghese N."/>
            <person name="Submissions S."/>
        </authorList>
    </citation>
    <scope>NUCLEOTIDE SEQUENCE [LARGE SCALE GENOMIC DNA]</scope>
    <source>
        <strain evidence="3">DSM 44234</strain>
    </source>
</reference>
<accession>A0A1H5B1G3</accession>
<evidence type="ECO:0000256" key="1">
    <source>
        <dbReference type="SAM" id="MobiDB-lite"/>
    </source>
</evidence>
<dbReference type="RefSeq" id="WP_068741334.1">
    <property type="nucleotide sequence ID" value="NZ_FNSA01000003.1"/>
</dbReference>
<protein>
    <submittedName>
        <fullName evidence="2">Uncharacterized protein</fullName>
    </submittedName>
</protein>
<gene>
    <name evidence="2" type="ORF">SAMN04489793_5054</name>
</gene>
<dbReference type="AlphaFoldDB" id="A0A1H5B1G3"/>
<sequence>MAARRGMPAKVTSAQLRAHYDAEVERLNDELDERGEDGFELDDADRAFIDRLAVIADEILILEKDIERNGPLVKSAVTGDTKANPAVALHRGLVQDFGKIIATLDRRLAATSGIEPATSTTGPKPGTPKGFRGEYKPRATGTDGGNVVAMPRPAPKHSSAGGRRMRNT</sequence>
<organism evidence="2 3">
    <name type="scientific">Tsukamurella tyrosinosolvens</name>
    <dbReference type="NCBI Taxonomy" id="57704"/>
    <lineage>
        <taxon>Bacteria</taxon>
        <taxon>Bacillati</taxon>
        <taxon>Actinomycetota</taxon>
        <taxon>Actinomycetes</taxon>
        <taxon>Mycobacteriales</taxon>
        <taxon>Tsukamurellaceae</taxon>
        <taxon>Tsukamurella</taxon>
    </lineage>
</organism>
<feature type="region of interest" description="Disordered" evidence="1">
    <location>
        <begin position="112"/>
        <end position="168"/>
    </location>
</feature>
<proteinExistence type="predicted"/>
<evidence type="ECO:0000313" key="2">
    <source>
        <dbReference type="EMBL" id="SED47914.1"/>
    </source>
</evidence>
<evidence type="ECO:0000313" key="3">
    <source>
        <dbReference type="Proteomes" id="UP000182241"/>
    </source>
</evidence>
<feature type="compositionally biased region" description="Low complexity" evidence="1">
    <location>
        <begin position="120"/>
        <end position="130"/>
    </location>
</feature>